<reference evidence="2" key="1">
    <citation type="submission" date="2022-11" db="UniProtKB">
        <authorList>
            <consortium name="WormBaseParasite"/>
        </authorList>
    </citation>
    <scope>IDENTIFICATION</scope>
</reference>
<organism evidence="1 2">
    <name type="scientific">Panagrolaimus superbus</name>
    <dbReference type="NCBI Taxonomy" id="310955"/>
    <lineage>
        <taxon>Eukaryota</taxon>
        <taxon>Metazoa</taxon>
        <taxon>Ecdysozoa</taxon>
        <taxon>Nematoda</taxon>
        <taxon>Chromadorea</taxon>
        <taxon>Rhabditida</taxon>
        <taxon>Tylenchina</taxon>
        <taxon>Panagrolaimomorpha</taxon>
        <taxon>Panagrolaimoidea</taxon>
        <taxon>Panagrolaimidae</taxon>
        <taxon>Panagrolaimus</taxon>
    </lineage>
</organism>
<accession>A0A914YLP6</accession>
<protein>
    <submittedName>
        <fullName evidence="2">MULE transposase domain-containing protein</fullName>
    </submittedName>
</protein>
<dbReference type="Proteomes" id="UP000887577">
    <property type="component" value="Unplaced"/>
</dbReference>
<keyword evidence="1" id="KW-1185">Reference proteome</keyword>
<dbReference type="WBParaSite" id="PSU_v2.g21252.t1">
    <property type="protein sequence ID" value="PSU_v2.g21252.t1"/>
    <property type="gene ID" value="PSU_v2.g21252"/>
</dbReference>
<evidence type="ECO:0000313" key="1">
    <source>
        <dbReference type="Proteomes" id="UP000887577"/>
    </source>
</evidence>
<name>A0A914YLP6_9BILA</name>
<sequence length="183" mass="21396">MAKARIIVADATFGTSPKDSKQILTVHGLIGNDKGEEWVPSLQAIMKFKSEKLYMKVVDCIKDYWENASIIPSFDRMHCDYESAEMNAFKNLNGPEKVFGCHFHYCQAFLRHVTFLGLSKHYRLVDEYMKTTWICRDDNTWTFYDLGRVKNTNIAENYHSEIQLENIQERYLEAMDEPDLKCC</sequence>
<dbReference type="AlphaFoldDB" id="A0A914YLP6"/>
<proteinExistence type="predicted"/>
<evidence type="ECO:0000313" key="2">
    <source>
        <dbReference type="WBParaSite" id="PSU_v2.g21252.t1"/>
    </source>
</evidence>